<evidence type="ECO:0000313" key="2">
    <source>
        <dbReference type="Proteomes" id="UP000568022"/>
    </source>
</evidence>
<reference evidence="1 2" key="1">
    <citation type="submission" date="2020-08" db="EMBL/GenBank/DDBJ databases">
        <title>Genomic Encyclopedia of Type Strains, Phase III (KMG-III): the genomes of soil and plant-associated and newly described type strains.</title>
        <authorList>
            <person name="Whitman W."/>
        </authorList>
    </citation>
    <scope>NUCLEOTIDE SEQUENCE [LARGE SCALE GENOMIC DNA]</scope>
    <source>
        <strain evidence="1 2">CECT 3226</strain>
    </source>
</reference>
<keyword evidence="2" id="KW-1185">Reference proteome</keyword>
<organism evidence="1 2">
    <name type="scientific">Streptomyces griseoloalbus</name>
    <dbReference type="NCBI Taxonomy" id="67303"/>
    <lineage>
        <taxon>Bacteria</taxon>
        <taxon>Bacillati</taxon>
        <taxon>Actinomycetota</taxon>
        <taxon>Actinomycetes</taxon>
        <taxon>Kitasatosporales</taxon>
        <taxon>Streptomycetaceae</taxon>
        <taxon>Streptomyces</taxon>
    </lineage>
</organism>
<accession>A0A7W8BUE1</accession>
<gene>
    <name evidence="1" type="ORF">FHS32_006584</name>
</gene>
<dbReference type="AlphaFoldDB" id="A0A7W8BUE1"/>
<name>A0A7W8BUE1_9ACTN</name>
<comment type="caution">
    <text evidence="1">The sequence shown here is derived from an EMBL/GenBank/DDBJ whole genome shotgun (WGS) entry which is preliminary data.</text>
</comment>
<dbReference type="EMBL" id="JACHJE010000022">
    <property type="protein sequence ID" value="MBB5129790.1"/>
    <property type="molecule type" value="Genomic_DNA"/>
</dbReference>
<dbReference type="Proteomes" id="UP000568022">
    <property type="component" value="Unassembled WGS sequence"/>
</dbReference>
<proteinExistence type="predicted"/>
<sequence length="69" mass="7425">MTADLTLLRAAQAAADRIVAQVGDWDGGESPRLLVAVIDPETSTRLATTFVTVKADRPVRHLQPVREAS</sequence>
<evidence type="ECO:0000313" key="1">
    <source>
        <dbReference type="EMBL" id="MBB5129790.1"/>
    </source>
</evidence>
<protein>
    <submittedName>
        <fullName evidence="1">Uncharacterized protein</fullName>
    </submittedName>
</protein>